<comment type="caution">
    <text evidence="3">The sequence shown here is derived from an EMBL/GenBank/DDBJ whole genome shotgun (WGS) entry which is preliminary data.</text>
</comment>
<sequence length="283" mass="32225">MTEIQTSMLFIESWKDKIENPFLRSGAHDGYESQNFEYARSNVKVTDARTTKDGFSLDKNGFVFAKESQAAAPEILSKLRLKDNETIEKFYYNCVERLIKDITGASRVIIFDSTVRQRIKELAGTSPTGKEQPAFSVHVDQSPAGAVRRVHEMMGGEAPNLLKKRCQILNVWRPLNGPVDDWPLALMDAASLSAANCHPTALWRQTFEYRGSTMFVSHDNAQKWYYLNKHNTDEVTIIKIWDNKNVTAKCCAHCAFEDPKTCDDAPLRESIEVRCLVFYDEDL</sequence>
<evidence type="ECO:0008006" key="5">
    <source>
        <dbReference type="Google" id="ProtNLM"/>
    </source>
</evidence>
<dbReference type="NCBIfam" id="NF041278">
    <property type="entry name" value="CmcJ_NvfI_EfuI"/>
    <property type="match status" value="1"/>
</dbReference>
<organism evidence="3 4">
    <name type="scientific">Pseudopithomyces chartarum</name>
    <dbReference type="NCBI Taxonomy" id="1892770"/>
    <lineage>
        <taxon>Eukaryota</taxon>
        <taxon>Fungi</taxon>
        <taxon>Dikarya</taxon>
        <taxon>Ascomycota</taxon>
        <taxon>Pezizomycotina</taxon>
        <taxon>Dothideomycetes</taxon>
        <taxon>Pleosporomycetidae</taxon>
        <taxon>Pleosporales</taxon>
        <taxon>Massarineae</taxon>
        <taxon>Didymosphaeriaceae</taxon>
        <taxon>Pseudopithomyces</taxon>
    </lineage>
</organism>
<accession>A0AAN6RCQ9</accession>
<comment type="similarity">
    <text evidence="2">Belongs to the asaB hydroxylase/desaturase family.</text>
</comment>
<evidence type="ECO:0000256" key="1">
    <source>
        <dbReference type="ARBA" id="ARBA00023002"/>
    </source>
</evidence>
<evidence type="ECO:0000313" key="4">
    <source>
        <dbReference type="Proteomes" id="UP001280581"/>
    </source>
</evidence>
<evidence type="ECO:0000256" key="2">
    <source>
        <dbReference type="ARBA" id="ARBA00023604"/>
    </source>
</evidence>
<dbReference type="GO" id="GO:0016491">
    <property type="term" value="F:oxidoreductase activity"/>
    <property type="evidence" value="ECO:0007669"/>
    <property type="project" value="UniProtKB-KW"/>
</dbReference>
<proteinExistence type="inferred from homology"/>
<evidence type="ECO:0000313" key="3">
    <source>
        <dbReference type="EMBL" id="KAK3201742.1"/>
    </source>
</evidence>
<reference evidence="3 4" key="1">
    <citation type="submission" date="2021-02" db="EMBL/GenBank/DDBJ databases">
        <title>Genome assembly of Pseudopithomyces chartarum.</title>
        <authorList>
            <person name="Jauregui R."/>
            <person name="Singh J."/>
            <person name="Voisey C."/>
        </authorList>
    </citation>
    <scope>NUCLEOTIDE SEQUENCE [LARGE SCALE GENOMIC DNA]</scope>
    <source>
        <strain evidence="3 4">AGR01</strain>
    </source>
</reference>
<dbReference type="PANTHER" id="PTHR34598:SF3">
    <property type="entry name" value="OXIDOREDUCTASE AN1597"/>
    <property type="match status" value="1"/>
</dbReference>
<dbReference type="AlphaFoldDB" id="A0AAN6RCQ9"/>
<name>A0AAN6RCQ9_9PLEO</name>
<dbReference type="EMBL" id="WVTA01000015">
    <property type="protein sequence ID" value="KAK3201742.1"/>
    <property type="molecule type" value="Genomic_DNA"/>
</dbReference>
<keyword evidence="1" id="KW-0560">Oxidoreductase</keyword>
<gene>
    <name evidence="3" type="ORF">GRF29_164g503240</name>
</gene>
<protein>
    <recommendedName>
        <fullName evidence="5">Methyltransferase</fullName>
    </recommendedName>
</protein>
<keyword evidence="4" id="KW-1185">Reference proteome</keyword>
<dbReference type="Proteomes" id="UP001280581">
    <property type="component" value="Unassembled WGS sequence"/>
</dbReference>
<dbReference type="PANTHER" id="PTHR34598">
    <property type="entry name" value="BLL6449 PROTEIN"/>
    <property type="match status" value="1"/>
</dbReference>
<dbReference type="InterPro" id="IPR044053">
    <property type="entry name" value="AsaB-like"/>
</dbReference>